<evidence type="ECO:0000313" key="7">
    <source>
        <dbReference type="Proteomes" id="UP001322664"/>
    </source>
</evidence>
<evidence type="ECO:0000313" key="6">
    <source>
        <dbReference type="EMBL" id="WPK11641.1"/>
    </source>
</evidence>
<organism evidence="6 7">
    <name type="scientific">Lysinibacillus louembei</name>
    <dbReference type="NCBI Taxonomy" id="1470088"/>
    <lineage>
        <taxon>Bacteria</taxon>
        <taxon>Bacillati</taxon>
        <taxon>Bacillota</taxon>
        <taxon>Bacilli</taxon>
        <taxon>Bacillales</taxon>
        <taxon>Bacillaceae</taxon>
        <taxon>Lysinibacillus</taxon>
    </lineage>
</organism>
<accession>A0ABZ0RWI1</accession>
<protein>
    <submittedName>
        <fullName evidence="6">TraR/DksA C4-type zinc finger protein</fullName>
    </submittedName>
</protein>
<keyword evidence="7" id="KW-1185">Reference proteome</keyword>
<proteinExistence type="predicted"/>
<evidence type="ECO:0000256" key="4">
    <source>
        <dbReference type="PROSITE-ProRule" id="PRU00510"/>
    </source>
</evidence>
<gene>
    <name evidence="6" type="ORF">R6U77_17380</name>
</gene>
<dbReference type="PROSITE" id="PS51128">
    <property type="entry name" value="ZF_DKSA_2"/>
    <property type="match status" value="1"/>
</dbReference>
<dbReference type="SUPFAM" id="SSF109635">
    <property type="entry name" value="DnaK suppressor protein DksA, alpha-hairpin domain"/>
    <property type="match status" value="1"/>
</dbReference>
<dbReference type="EMBL" id="CP137624">
    <property type="protein sequence ID" value="WPK11641.1"/>
    <property type="molecule type" value="Genomic_DNA"/>
</dbReference>
<dbReference type="PANTHER" id="PTHR33823:SF4">
    <property type="entry name" value="GENERAL STRESS PROTEIN 16O"/>
    <property type="match status" value="1"/>
</dbReference>
<feature type="zinc finger region" description="dksA C4-type" evidence="4">
    <location>
        <begin position="89"/>
        <end position="113"/>
    </location>
</feature>
<name>A0ABZ0RWI1_9BACI</name>
<dbReference type="SUPFAM" id="SSF57716">
    <property type="entry name" value="Glucocorticoid receptor-like (DNA-binding domain)"/>
    <property type="match status" value="1"/>
</dbReference>
<keyword evidence="2" id="KW-0863">Zinc-finger</keyword>
<dbReference type="Pfam" id="PF01258">
    <property type="entry name" value="zf-dskA_traR"/>
    <property type="match status" value="1"/>
</dbReference>
<keyword evidence="3" id="KW-0862">Zinc</keyword>
<evidence type="ECO:0000256" key="3">
    <source>
        <dbReference type="ARBA" id="ARBA00022833"/>
    </source>
</evidence>
<dbReference type="Gene3D" id="1.20.120.910">
    <property type="entry name" value="DksA, coiled-coil domain"/>
    <property type="match status" value="1"/>
</dbReference>
<dbReference type="PANTHER" id="PTHR33823">
    <property type="entry name" value="RNA POLYMERASE-BINDING TRANSCRIPTION FACTOR DKSA-RELATED"/>
    <property type="match status" value="1"/>
</dbReference>
<dbReference type="RefSeq" id="WP_293920954.1">
    <property type="nucleotide sequence ID" value="NZ_CP137624.1"/>
</dbReference>
<keyword evidence="1" id="KW-0479">Metal-binding</keyword>
<evidence type="ECO:0000256" key="2">
    <source>
        <dbReference type="ARBA" id="ARBA00022771"/>
    </source>
</evidence>
<dbReference type="InterPro" id="IPR037187">
    <property type="entry name" value="DnaK_N"/>
</dbReference>
<evidence type="ECO:0000256" key="1">
    <source>
        <dbReference type="ARBA" id="ARBA00022723"/>
    </source>
</evidence>
<sequence length="175" mass="19789">MLTDKQLMKLRKMLIMEKEDMSKTIAAKDPVSLRDSVDELSLLSNHPADLGTELFERSKDLTLHTQNYDKLEQIDKALAQMDEGTYGVCVKCKQPIPYDRLCAIPYTNVCVEDSEVVEKITGDPVLHPFRVEEGVNALEIALEQGNWDAYDKEVMGDIDDIEIENLPAQVEGDME</sequence>
<dbReference type="InterPro" id="IPR000962">
    <property type="entry name" value="Znf_DskA_TraR"/>
</dbReference>
<dbReference type="Proteomes" id="UP001322664">
    <property type="component" value="Chromosome"/>
</dbReference>
<reference evidence="6 7" key="1">
    <citation type="submission" date="2023-09" db="EMBL/GenBank/DDBJ databases">
        <authorList>
            <person name="Page C.A."/>
            <person name="Perez-Diaz I.M."/>
        </authorList>
    </citation>
    <scope>NUCLEOTIDE SEQUENCE [LARGE SCALE GENOMIC DNA]</scope>
    <source>
        <strain evidence="6 7">Ll15</strain>
    </source>
</reference>
<evidence type="ECO:0000259" key="5">
    <source>
        <dbReference type="Pfam" id="PF01258"/>
    </source>
</evidence>
<feature type="domain" description="Zinc finger DksA/TraR C4-type" evidence="5">
    <location>
        <begin position="84"/>
        <end position="112"/>
    </location>
</feature>